<dbReference type="RefSeq" id="WP_091936867.1">
    <property type="nucleotide sequence ID" value="NZ_FOUJ01000004.1"/>
</dbReference>
<dbReference type="GO" id="GO:0019164">
    <property type="term" value="F:pyruvate synthase activity"/>
    <property type="evidence" value="ECO:0007669"/>
    <property type="project" value="UniProtKB-EC"/>
</dbReference>
<dbReference type="Gene3D" id="3.40.50.920">
    <property type="match status" value="1"/>
</dbReference>
<evidence type="ECO:0000256" key="2">
    <source>
        <dbReference type="ARBA" id="ARBA00012822"/>
    </source>
</evidence>
<feature type="domain" description="Pyruvate:ferredoxin oxidoreductase core" evidence="9">
    <location>
        <begin position="271"/>
        <end position="375"/>
    </location>
</feature>
<evidence type="ECO:0000256" key="4">
    <source>
        <dbReference type="ARBA" id="ARBA00044787"/>
    </source>
</evidence>
<evidence type="ECO:0000256" key="6">
    <source>
        <dbReference type="ARBA" id="ARBA00044814"/>
    </source>
</evidence>
<evidence type="ECO:0000256" key="1">
    <source>
        <dbReference type="ARBA" id="ARBA00011595"/>
    </source>
</evidence>
<sequence length="404" mass="45097">MAPENKLDKSKMVVVEGSYAVAHAAKVCRPNVISAYPITPQTHIVEDLSQFMADGEIPNCEYINVESEFSALSALVGSSAAGARCYSATTSQGLELMHEVLFNISGMRLPVVMTIANRAVSAPISIWNDHQDAISQRDTGWLQLYAENTQEISDMTAQAYKISEDKDILMPSMTCMDGFILSHVYEPVVLLEQDLTDEFLPAYEPEHVLDPKNPLSFGAFADPNYYTEFRYLQEQAMQKALKKIEDVANEFYDVYGRYYGGLIDEYRTDDADIIIMAMGSIVGTIKDVIDKLRDRNVKVGLLKVRSFRPFPVEAIKNVVKDAKVVVVLDKNISLGLNEGALFTETKSSLYNTDIRVPVVGYMIGHGGRDIKIDTIEKIIDEAEEVMKTGIKIESQFTDVKEELL</sequence>
<comment type="subunit">
    <text evidence="1">Heterotetramer of one alpha, one beta, one delta and one gamma chain.</text>
</comment>
<dbReference type="InterPro" id="IPR053390">
    <property type="entry name" value="Pyruvate_synthase_PorA"/>
</dbReference>
<dbReference type="GO" id="GO:0006979">
    <property type="term" value="P:response to oxidative stress"/>
    <property type="evidence" value="ECO:0007669"/>
    <property type="project" value="TreeGrafter"/>
</dbReference>
<dbReference type="OrthoDB" id="372068at2157"/>
<organism evidence="10 11">
    <name type="scientific">Methanolobus profundi</name>
    <dbReference type="NCBI Taxonomy" id="487685"/>
    <lineage>
        <taxon>Archaea</taxon>
        <taxon>Methanobacteriati</taxon>
        <taxon>Methanobacteriota</taxon>
        <taxon>Stenosarchaea group</taxon>
        <taxon>Methanomicrobia</taxon>
        <taxon>Methanosarcinales</taxon>
        <taxon>Methanosarcinaceae</taxon>
        <taxon>Methanolobus</taxon>
    </lineage>
</organism>
<dbReference type="PANTHER" id="PTHR32154:SF0">
    <property type="entry name" value="PYRUVATE-FLAVODOXIN OXIDOREDUCTASE-RELATED"/>
    <property type="match status" value="1"/>
</dbReference>
<keyword evidence="3" id="KW-0560">Oxidoreductase</keyword>
<dbReference type="Pfam" id="PF01855">
    <property type="entry name" value="POR_N"/>
    <property type="match status" value="1"/>
</dbReference>
<protein>
    <recommendedName>
        <fullName evidence="4">Pyruvate synthase subunit PorA</fullName>
        <ecNumber evidence="2">1.2.7.1</ecNumber>
    </recommendedName>
    <alternativeName>
        <fullName evidence="6">Pyruvate oxidoreductase alpha chain</fullName>
    </alternativeName>
    <alternativeName>
        <fullName evidence="5">Pyruvic-ferredoxin oxidoreductase subunit alpha</fullName>
    </alternativeName>
</protein>
<accession>A0A1I4T765</accession>
<dbReference type="AlphaFoldDB" id="A0A1I4T765"/>
<dbReference type="PANTHER" id="PTHR32154">
    <property type="entry name" value="PYRUVATE-FLAVODOXIN OXIDOREDUCTASE-RELATED"/>
    <property type="match status" value="1"/>
</dbReference>
<keyword evidence="11" id="KW-1185">Reference proteome</keyword>
<dbReference type="Proteomes" id="UP000198535">
    <property type="component" value="Unassembled WGS sequence"/>
</dbReference>
<keyword evidence="10" id="KW-0670">Pyruvate</keyword>
<comment type="catalytic activity">
    <reaction evidence="7">
        <text>2 oxidized [2Fe-2S]-[ferredoxin] + pyruvate + CoA = 2 reduced [2Fe-2S]-[ferredoxin] + acetyl-CoA + CO2 + H(+)</text>
        <dbReference type="Rhea" id="RHEA:12765"/>
        <dbReference type="Rhea" id="RHEA-COMP:10000"/>
        <dbReference type="Rhea" id="RHEA-COMP:10001"/>
        <dbReference type="ChEBI" id="CHEBI:15361"/>
        <dbReference type="ChEBI" id="CHEBI:15378"/>
        <dbReference type="ChEBI" id="CHEBI:16526"/>
        <dbReference type="ChEBI" id="CHEBI:33737"/>
        <dbReference type="ChEBI" id="CHEBI:33738"/>
        <dbReference type="ChEBI" id="CHEBI:57287"/>
        <dbReference type="ChEBI" id="CHEBI:57288"/>
        <dbReference type="EC" id="1.2.7.1"/>
    </reaction>
</comment>
<proteinExistence type="predicted"/>
<evidence type="ECO:0000256" key="3">
    <source>
        <dbReference type="ARBA" id="ARBA00023002"/>
    </source>
</evidence>
<dbReference type="InterPro" id="IPR009014">
    <property type="entry name" value="Transketo_C/PFOR_II"/>
</dbReference>
<dbReference type="SUPFAM" id="SSF52518">
    <property type="entry name" value="Thiamin diphosphate-binding fold (THDP-binding)"/>
    <property type="match status" value="1"/>
</dbReference>
<gene>
    <name evidence="10" type="ORF">SAMN04488696_2227</name>
</gene>
<feature type="domain" description="Pyruvate flavodoxin/ferredoxin oxidoreductase pyrimidine binding" evidence="8">
    <location>
        <begin position="23"/>
        <end position="247"/>
    </location>
</feature>
<name>A0A1I4T765_9EURY</name>
<dbReference type="STRING" id="487685.SAMN04488696_2227"/>
<dbReference type="FunFam" id="3.40.50.920:FF:000010">
    <property type="entry name" value="Pyruvate ferredoxin oxidoreductase, alpha subunit"/>
    <property type="match status" value="1"/>
</dbReference>
<evidence type="ECO:0000313" key="11">
    <source>
        <dbReference type="Proteomes" id="UP000198535"/>
    </source>
</evidence>
<evidence type="ECO:0000259" key="9">
    <source>
        <dbReference type="Pfam" id="PF17147"/>
    </source>
</evidence>
<evidence type="ECO:0000313" key="10">
    <source>
        <dbReference type="EMBL" id="SFM72471.1"/>
    </source>
</evidence>
<dbReference type="InterPro" id="IPR029061">
    <property type="entry name" value="THDP-binding"/>
</dbReference>
<evidence type="ECO:0000256" key="5">
    <source>
        <dbReference type="ARBA" id="ARBA00044811"/>
    </source>
</evidence>
<dbReference type="EMBL" id="FOUJ01000004">
    <property type="protein sequence ID" value="SFM72471.1"/>
    <property type="molecule type" value="Genomic_DNA"/>
</dbReference>
<evidence type="ECO:0000259" key="8">
    <source>
        <dbReference type="Pfam" id="PF01855"/>
    </source>
</evidence>
<dbReference type="EC" id="1.2.7.1" evidence="2"/>
<dbReference type="FunFam" id="3.40.50.970:FF:000012">
    <property type="entry name" value="Pyruvate:ferredoxin (Flavodoxin) oxidoreductase"/>
    <property type="match status" value="1"/>
</dbReference>
<reference evidence="11" key="1">
    <citation type="submission" date="2016-10" db="EMBL/GenBank/DDBJ databases">
        <authorList>
            <person name="Varghese N."/>
            <person name="Submissions S."/>
        </authorList>
    </citation>
    <scope>NUCLEOTIDE SEQUENCE [LARGE SCALE GENOMIC DNA]</scope>
    <source>
        <strain evidence="11">Mob M</strain>
    </source>
</reference>
<dbReference type="CDD" id="cd07034">
    <property type="entry name" value="TPP_PYR_PFOR_IOR-alpha_like"/>
    <property type="match status" value="1"/>
</dbReference>
<dbReference type="InterPro" id="IPR033412">
    <property type="entry name" value="PFOR_II"/>
</dbReference>
<dbReference type="Gene3D" id="3.40.50.970">
    <property type="match status" value="1"/>
</dbReference>
<dbReference type="SUPFAM" id="SSF52922">
    <property type="entry name" value="TK C-terminal domain-like"/>
    <property type="match status" value="1"/>
</dbReference>
<evidence type="ECO:0000256" key="7">
    <source>
        <dbReference type="ARBA" id="ARBA00049357"/>
    </source>
</evidence>
<dbReference type="NCBIfam" id="NF040682">
    <property type="entry name" value="PorA_Arch"/>
    <property type="match status" value="1"/>
</dbReference>
<dbReference type="InterPro" id="IPR050722">
    <property type="entry name" value="Pyruvate:ferred/Flavod_OxRd"/>
</dbReference>
<dbReference type="InterPro" id="IPR002880">
    <property type="entry name" value="Pyrv_Fd/Flavodoxin_OxRdtase_N"/>
</dbReference>
<dbReference type="Pfam" id="PF17147">
    <property type="entry name" value="PFOR_II"/>
    <property type="match status" value="1"/>
</dbReference>